<dbReference type="eggNOG" id="COG3675">
    <property type="taxonomic scope" value="Bacteria"/>
</dbReference>
<dbReference type="STRING" id="1125712.HMPREF1316_1844"/>
<dbReference type="AlphaFoldDB" id="U2TSI8"/>
<dbReference type="RefSeq" id="WP_021725677.1">
    <property type="nucleotide sequence ID" value="NZ_AWEZ01000030.1"/>
</dbReference>
<dbReference type="EMBL" id="AWEZ01000030">
    <property type="protein sequence ID" value="ERL09320.1"/>
    <property type="molecule type" value="Genomic_DNA"/>
</dbReference>
<evidence type="ECO:0000313" key="2">
    <source>
        <dbReference type="Proteomes" id="UP000016638"/>
    </source>
</evidence>
<organism evidence="1 2">
    <name type="scientific">Olsenella profusa F0195</name>
    <dbReference type="NCBI Taxonomy" id="1125712"/>
    <lineage>
        <taxon>Bacteria</taxon>
        <taxon>Bacillati</taxon>
        <taxon>Actinomycetota</taxon>
        <taxon>Coriobacteriia</taxon>
        <taxon>Coriobacteriales</taxon>
        <taxon>Atopobiaceae</taxon>
        <taxon>Olsenella</taxon>
    </lineage>
</organism>
<dbReference type="SUPFAM" id="SSF53474">
    <property type="entry name" value="alpha/beta-Hydrolases"/>
    <property type="match status" value="1"/>
</dbReference>
<name>U2TSI8_9ACTN</name>
<dbReference type="InterPro" id="IPR029058">
    <property type="entry name" value="AB_hydrolase_fold"/>
</dbReference>
<evidence type="ECO:0000313" key="1">
    <source>
        <dbReference type="EMBL" id="ERL09320.1"/>
    </source>
</evidence>
<dbReference type="OrthoDB" id="9769481at2"/>
<dbReference type="Proteomes" id="UP000016638">
    <property type="component" value="Unassembled WGS sequence"/>
</dbReference>
<keyword evidence="2" id="KW-1185">Reference proteome</keyword>
<dbReference type="Pfam" id="PF11187">
    <property type="entry name" value="Mbeg1-like"/>
    <property type="match status" value="1"/>
</dbReference>
<comment type="caution">
    <text evidence="1">The sequence shown here is derived from an EMBL/GenBank/DDBJ whole genome shotgun (WGS) entry which is preliminary data.</text>
</comment>
<dbReference type="Gene3D" id="3.40.50.1820">
    <property type="entry name" value="alpha/beta hydrolase"/>
    <property type="match status" value="1"/>
</dbReference>
<protein>
    <submittedName>
        <fullName evidence="1">PF11187 family protein</fullName>
    </submittedName>
</protein>
<gene>
    <name evidence="1" type="ORF">HMPREF1316_1844</name>
</gene>
<accession>U2TSI8</accession>
<dbReference type="PATRIC" id="fig|1125712.3.peg.785"/>
<sequence length="518" mass="58231">MSLSPDELAQLNTLIYQQGLSNAYDASNAKDMKSLLTYMKDHAGESGQHDQYISDVQYKALINHALQEPEVANLRVKDLTQPGTNGQTSRNMTLVNDKTSDMYIVFKGTEGSTGEWGDNFKGLYESDTPDQKAANDYVNKMAEGGDYHITVSGHSKGGNKAMYTAVTNPNVDECYSFDGQGFGSDFMNKYASQIAANRAHIHAYNYEGDFVSALLYSIAGDVNFTRSGRDPEFRPENHAPMSLFSNSKDFKLDTSGEASDYWKTINNFSIWIMNNVPANQQKAVADLLGLCINDSGKAKEYIQQDPDAFGALIAMLCEYPHTEDLIKQLVYSGKLSDVMASLIMHCLKSKNARSLLLDLLAKKFGIQIDEEWKTRFESSFSATESGIENGARGREVVDVRQEEVRDWSDERMQELLNIVAQVDAEPWWDVTHWDVNYRFEDLIGRLNVENYRNDMDTYLRKQVDMNDVSREDIIAAFNAAEEHHSQYTQDMDEIASNIEGAAAQLAKIYGRLGMLGKR</sequence>
<dbReference type="InterPro" id="IPR024499">
    <property type="entry name" value="Mbeg1-like"/>
</dbReference>
<proteinExistence type="predicted"/>
<reference evidence="1 2" key="1">
    <citation type="submission" date="2013-08" db="EMBL/GenBank/DDBJ databases">
        <authorList>
            <person name="Durkin A.S."/>
            <person name="Haft D.R."/>
            <person name="McCorrison J."/>
            <person name="Torralba M."/>
            <person name="Gillis M."/>
            <person name="Haft D.H."/>
            <person name="Methe B."/>
            <person name="Sutton G."/>
            <person name="Nelson K.E."/>
        </authorList>
    </citation>
    <scope>NUCLEOTIDE SEQUENCE [LARGE SCALE GENOMIC DNA]</scope>
    <source>
        <strain evidence="1 2">F0195</strain>
    </source>
</reference>